<evidence type="ECO:0000256" key="5">
    <source>
        <dbReference type="ARBA" id="ARBA00013041"/>
    </source>
</evidence>
<reference evidence="24" key="1">
    <citation type="submission" date="2025-08" db="UniProtKB">
        <authorList>
            <consortium name="Ensembl"/>
        </authorList>
    </citation>
    <scope>IDENTIFICATION</scope>
</reference>
<dbReference type="InterPro" id="IPR000674">
    <property type="entry name" value="Ald_Oxase/Xan_DH_a/b"/>
</dbReference>
<keyword evidence="10 21" id="KW-0479">Metal-binding</keyword>
<name>A0A2K6G0L0_PROCO</name>
<dbReference type="GO" id="GO:0005506">
    <property type="term" value="F:iron ion binding"/>
    <property type="evidence" value="ECO:0007669"/>
    <property type="project" value="Ensembl"/>
</dbReference>
<dbReference type="GO" id="GO:0016604">
    <property type="term" value="C:nuclear body"/>
    <property type="evidence" value="ECO:0007669"/>
    <property type="project" value="Ensembl"/>
</dbReference>
<keyword evidence="12" id="KW-0560">Oxidoreductase</keyword>
<dbReference type="Gene3D" id="3.30.365.10">
    <property type="entry name" value="Aldehyde oxidase/xanthine dehydrogenase, molybdopterin binding domain"/>
    <property type="match status" value="4"/>
</dbReference>
<dbReference type="Gene3D" id="3.30.465.10">
    <property type="match status" value="1"/>
</dbReference>
<dbReference type="Pfam" id="PF00111">
    <property type="entry name" value="Fer2"/>
    <property type="match status" value="1"/>
</dbReference>
<evidence type="ECO:0000256" key="18">
    <source>
        <dbReference type="ARBA" id="ARBA00049438"/>
    </source>
</evidence>
<evidence type="ECO:0000313" key="25">
    <source>
        <dbReference type="Proteomes" id="UP000233160"/>
    </source>
</evidence>
<dbReference type="InterPro" id="IPR014313">
    <property type="entry name" value="Aldehyde_oxidase"/>
</dbReference>
<dbReference type="Pfam" id="PF20256">
    <property type="entry name" value="MoCoBD_2"/>
    <property type="match status" value="1"/>
</dbReference>
<dbReference type="PROSITE" id="PS00197">
    <property type="entry name" value="2FE2S_FER_1"/>
    <property type="match status" value="1"/>
</dbReference>
<comment type="catalytic activity">
    <reaction evidence="18">
        <text>retinal + O2 + H2O = retinoate + H2O2 + H(+)</text>
        <dbReference type="Rhea" id="RHEA:56736"/>
        <dbReference type="ChEBI" id="CHEBI:15035"/>
        <dbReference type="ChEBI" id="CHEBI:15036"/>
        <dbReference type="ChEBI" id="CHEBI:15377"/>
        <dbReference type="ChEBI" id="CHEBI:15378"/>
        <dbReference type="ChEBI" id="CHEBI:15379"/>
        <dbReference type="ChEBI" id="CHEBI:16240"/>
    </reaction>
</comment>
<dbReference type="Gene3D" id="3.30.390.50">
    <property type="entry name" value="CO dehydrogenase flavoprotein, C-terminal domain"/>
    <property type="match status" value="1"/>
</dbReference>
<dbReference type="InterPro" id="IPR006058">
    <property type="entry name" value="2Fe2S_fd_BS"/>
</dbReference>
<keyword evidence="14 21" id="KW-0411">Iron-sulfur</keyword>
<dbReference type="InterPro" id="IPR036010">
    <property type="entry name" value="2Fe-2S_ferredoxin-like_sf"/>
</dbReference>
<dbReference type="InterPro" id="IPR008274">
    <property type="entry name" value="AldOxase/xan_DH_MoCoBD1"/>
</dbReference>
<evidence type="ECO:0000256" key="7">
    <source>
        <dbReference type="ARBA" id="ARBA00022505"/>
    </source>
</evidence>
<feature type="binding site" evidence="21">
    <location>
        <position position="49"/>
    </location>
    <ligand>
        <name>[2Fe-2S] cluster</name>
        <dbReference type="ChEBI" id="CHEBI:190135"/>
        <label>1</label>
    </ligand>
</feature>
<evidence type="ECO:0000256" key="17">
    <source>
        <dbReference type="ARBA" id="ARBA00047679"/>
    </source>
</evidence>
<dbReference type="Pfam" id="PF02738">
    <property type="entry name" value="MoCoBD_1"/>
    <property type="match status" value="1"/>
</dbReference>
<evidence type="ECO:0000256" key="10">
    <source>
        <dbReference type="ARBA" id="ARBA00022723"/>
    </source>
</evidence>
<evidence type="ECO:0000256" key="12">
    <source>
        <dbReference type="ARBA" id="ARBA00023002"/>
    </source>
</evidence>
<dbReference type="GO" id="GO:0005829">
    <property type="term" value="C:cytosol"/>
    <property type="evidence" value="ECO:0007669"/>
    <property type="project" value="Ensembl"/>
</dbReference>
<evidence type="ECO:0000256" key="3">
    <source>
        <dbReference type="ARBA" id="ARBA00006849"/>
    </source>
</evidence>
<dbReference type="PANTHER" id="PTHR45444">
    <property type="entry name" value="XANTHINE DEHYDROGENASE"/>
    <property type="match status" value="1"/>
</dbReference>
<dbReference type="PANTHER" id="PTHR45444:SF3">
    <property type="entry name" value="XANTHINE DEHYDROGENASE"/>
    <property type="match status" value="1"/>
</dbReference>
<keyword evidence="11 20" id="KW-0274">FAD</keyword>
<comment type="cofactor">
    <cofactor evidence="16">
        <name>[2Fe-2S] cluster</name>
        <dbReference type="ChEBI" id="CHEBI:190135"/>
    </cofactor>
</comment>
<dbReference type="SUPFAM" id="SSF55447">
    <property type="entry name" value="CO dehydrogenase flavoprotein C-terminal domain-like"/>
    <property type="match status" value="1"/>
</dbReference>
<feature type="binding site" evidence="21">
    <location>
        <position position="74"/>
    </location>
    <ligand>
        <name>[2Fe-2S] cluster</name>
        <dbReference type="ChEBI" id="CHEBI:190135"/>
        <label>1</label>
    </ligand>
</feature>
<reference evidence="24" key="2">
    <citation type="submission" date="2025-09" db="UniProtKB">
        <authorList>
            <consortium name="Ensembl"/>
        </authorList>
    </citation>
    <scope>IDENTIFICATION</scope>
</reference>
<dbReference type="InterPro" id="IPR002346">
    <property type="entry name" value="Mopterin_DH_FAD-bd"/>
</dbReference>
<dbReference type="STRING" id="379532.ENSPCOP00000019761"/>
<dbReference type="InterPro" id="IPR001041">
    <property type="entry name" value="2Fe-2S_ferredoxin-type"/>
</dbReference>
<feature type="binding site" evidence="21">
    <location>
        <position position="114"/>
    </location>
    <ligand>
        <name>[2Fe-2S] cluster</name>
        <dbReference type="ChEBI" id="CHEBI:190135"/>
        <label>2</label>
    </ligand>
</feature>
<dbReference type="FunFam" id="3.90.1170.50:FF:000001">
    <property type="entry name" value="Aldehyde oxidase 1"/>
    <property type="match status" value="1"/>
</dbReference>
<dbReference type="SUPFAM" id="SSF47741">
    <property type="entry name" value="CO dehydrogenase ISP C-domain like"/>
    <property type="match status" value="1"/>
</dbReference>
<dbReference type="SUPFAM" id="SSF54665">
    <property type="entry name" value="CO dehydrogenase molybdoprotein N-domain-like"/>
    <property type="match status" value="1"/>
</dbReference>
<comment type="subunit">
    <text evidence="4">Homodimer.</text>
</comment>
<evidence type="ECO:0000259" key="23">
    <source>
        <dbReference type="PROSITE" id="PS51387"/>
    </source>
</evidence>
<dbReference type="InterPro" id="IPR037165">
    <property type="entry name" value="AldOxase/xan_DH_Mopterin-bd_sf"/>
</dbReference>
<dbReference type="GO" id="GO:0006629">
    <property type="term" value="P:lipid metabolic process"/>
    <property type="evidence" value="ECO:0007669"/>
    <property type="project" value="UniProtKB-KW"/>
</dbReference>
<keyword evidence="7 21" id="KW-0500">Molybdenum</keyword>
<comment type="catalytic activity">
    <reaction evidence="17">
        <text>an aldehyde + O2 + H2O = a carboxylate + H2O2 + H(+)</text>
        <dbReference type="Rhea" id="RHEA:16829"/>
        <dbReference type="ChEBI" id="CHEBI:15377"/>
        <dbReference type="ChEBI" id="CHEBI:15378"/>
        <dbReference type="ChEBI" id="CHEBI:15379"/>
        <dbReference type="ChEBI" id="CHEBI:16240"/>
        <dbReference type="ChEBI" id="CHEBI:17478"/>
        <dbReference type="ChEBI" id="CHEBI:29067"/>
        <dbReference type="EC" id="1.2.3.1"/>
    </reaction>
</comment>
<feature type="binding site" evidence="20">
    <location>
        <position position="380"/>
    </location>
    <ligand>
        <name>FAD</name>
        <dbReference type="ChEBI" id="CHEBI:57692"/>
    </ligand>
</feature>
<keyword evidence="9 21" id="KW-0001">2Fe-2S</keyword>
<dbReference type="InterPro" id="IPR036683">
    <property type="entry name" value="CO_DH_flav_C_dom_sf"/>
</dbReference>
<feature type="binding site" evidence="20">
    <location>
        <position position="398"/>
    </location>
    <ligand>
        <name>FAD</name>
        <dbReference type="ChEBI" id="CHEBI:57692"/>
    </ligand>
</feature>
<dbReference type="InterPro" id="IPR016208">
    <property type="entry name" value="Ald_Oxase/xanthine_DH-like"/>
</dbReference>
<comment type="subcellular location">
    <subcellularLocation>
        <location evidence="2">Cytoplasm</location>
    </subcellularLocation>
</comment>
<dbReference type="SMART" id="SM01092">
    <property type="entry name" value="CO_deh_flav_C"/>
    <property type="match status" value="1"/>
</dbReference>
<evidence type="ECO:0000256" key="16">
    <source>
        <dbReference type="ARBA" id="ARBA00034078"/>
    </source>
</evidence>
<dbReference type="OMA" id="QCRWKVG"/>
<dbReference type="Pfam" id="PF03450">
    <property type="entry name" value="CO_deh_flav_C"/>
    <property type="match status" value="1"/>
</dbReference>
<dbReference type="SUPFAM" id="SSF54292">
    <property type="entry name" value="2Fe-2S ferredoxin-like"/>
    <property type="match status" value="1"/>
</dbReference>
<dbReference type="PROSITE" id="PS51387">
    <property type="entry name" value="FAD_PCMH"/>
    <property type="match status" value="1"/>
</dbReference>
<dbReference type="GO" id="GO:0006805">
    <property type="term" value="P:xenobiotic metabolic process"/>
    <property type="evidence" value="ECO:0007669"/>
    <property type="project" value="Ensembl"/>
</dbReference>
<evidence type="ECO:0000256" key="9">
    <source>
        <dbReference type="ARBA" id="ARBA00022714"/>
    </source>
</evidence>
<evidence type="ECO:0000256" key="14">
    <source>
        <dbReference type="ARBA" id="ARBA00023014"/>
    </source>
</evidence>
<feature type="binding site" evidence="20">
    <location>
        <position position="336"/>
    </location>
    <ligand>
        <name>FAD</name>
        <dbReference type="ChEBI" id="CHEBI:57692"/>
    </ligand>
</feature>
<feature type="binding site" evidence="21">
    <location>
        <position position="890"/>
    </location>
    <ligand>
        <name>Mo-molybdopterin</name>
        <dbReference type="ChEBI" id="CHEBI:71302"/>
    </ligand>
    <ligandPart>
        <name>Mo</name>
        <dbReference type="ChEBI" id="CHEBI:28685"/>
    </ligandPart>
</feature>
<feature type="binding site" evidence="20">
    <location>
        <position position="892"/>
    </location>
    <ligand>
        <name>substrate</name>
    </ligand>
</feature>
<organism evidence="24 25">
    <name type="scientific">Propithecus coquereli</name>
    <name type="common">Coquerel's sifaka</name>
    <name type="synonym">Propithecus verreauxi coquereli</name>
    <dbReference type="NCBI Taxonomy" id="379532"/>
    <lineage>
        <taxon>Eukaryota</taxon>
        <taxon>Metazoa</taxon>
        <taxon>Chordata</taxon>
        <taxon>Craniata</taxon>
        <taxon>Vertebrata</taxon>
        <taxon>Euteleostomi</taxon>
        <taxon>Mammalia</taxon>
        <taxon>Eutheria</taxon>
        <taxon>Euarchontoglires</taxon>
        <taxon>Primates</taxon>
        <taxon>Strepsirrhini</taxon>
        <taxon>Lemuriformes</taxon>
        <taxon>Indriidae</taxon>
        <taxon>Propithecus</taxon>
    </lineage>
</organism>
<feature type="binding site" evidence="21">
    <location>
        <position position="44"/>
    </location>
    <ligand>
        <name>[2Fe-2S] cluster</name>
        <dbReference type="ChEBI" id="CHEBI:190135"/>
        <label>1</label>
    </ligand>
</feature>
<evidence type="ECO:0000256" key="20">
    <source>
        <dbReference type="PIRSR" id="PIRSR000127-2"/>
    </source>
</evidence>
<dbReference type="Gene3D" id="1.10.150.120">
    <property type="entry name" value="[2Fe-2S]-binding domain"/>
    <property type="match status" value="1"/>
</dbReference>
<dbReference type="PROSITE" id="PS51085">
    <property type="entry name" value="2FE2S_FER_2"/>
    <property type="match status" value="1"/>
</dbReference>
<feature type="binding site" evidence="21">
    <location>
        <position position="745"/>
    </location>
    <ligand>
        <name>Mo-molybdopterin</name>
        <dbReference type="ChEBI" id="CHEBI:71302"/>
    </ligand>
    <ligandPart>
        <name>Mo</name>
        <dbReference type="ChEBI" id="CHEBI:28685"/>
    </ligandPart>
</feature>
<dbReference type="GeneTree" id="ENSGT00950000183114"/>
<gene>
    <name evidence="24" type="primary">AOX1</name>
</gene>
<keyword evidence="15" id="KW-0443">Lipid metabolism</keyword>
<evidence type="ECO:0000259" key="22">
    <source>
        <dbReference type="PROSITE" id="PS51085"/>
    </source>
</evidence>
<dbReference type="GO" id="GO:0004031">
    <property type="term" value="F:aldehyde oxidase activity"/>
    <property type="evidence" value="ECO:0007669"/>
    <property type="project" value="UniProtKB-EC"/>
</dbReference>
<dbReference type="FunFam" id="3.30.365.10:FF:000003">
    <property type="entry name" value="Aldehyde oxidase 1"/>
    <property type="match status" value="1"/>
</dbReference>
<dbReference type="InterPro" id="IPR016169">
    <property type="entry name" value="FAD-bd_PCMH_sub2"/>
</dbReference>
<evidence type="ECO:0000256" key="13">
    <source>
        <dbReference type="ARBA" id="ARBA00023004"/>
    </source>
</evidence>
<feature type="binding site" evidence="21">
    <location>
        <position position="1053"/>
    </location>
    <ligand>
        <name>Mo-molybdopterin</name>
        <dbReference type="ChEBI" id="CHEBI:71302"/>
    </ligand>
    <ligandPart>
        <name>Mo</name>
        <dbReference type="ChEBI" id="CHEBI:28685"/>
    </ligandPart>
</feature>
<comment type="cofactor">
    <cofactor evidence="21">
        <name>Mo-molybdopterin</name>
        <dbReference type="ChEBI" id="CHEBI:71302"/>
    </cofactor>
    <text evidence="21">Binds 1 Mo-molybdopterin (Mo-MPT) cofactor per subunit.</text>
</comment>
<comment type="similarity">
    <text evidence="3">Belongs to the xanthine dehydrogenase family.</text>
</comment>
<dbReference type="Pfam" id="PF01315">
    <property type="entry name" value="Ald_Xan_dh_C"/>
    <property type="match status" value="1"/>
</dbReference>
<dbReference type="GO" id="GO:0042803">
    <property type="term" value="F:protein homodimerization activity"/>
    <property type="evidence" value="ECO:0007669"/>
    <property type="project" value="Ensembl"/>
</dbReference>
<dbReference type="GO" id="GO:0051287">
    <property type="term" value="F:NAD binding"/>
    <property type="evidence" value="ECO:0007669"/>
    <property type="project" value="InterPro"/>
</dbReference>
<evidence type="ECO:0000256" key="15">
    <source>
        <dbReference type="ARBA" id="ARBA00023098"/>
    </source>
</evidence>
<dbReference type="PROSITE" id="PS00559">
    <property type="entry name" value="MOLYBDOPTERIN_EUK"/>
    <property type="match status" value="1"/>
</dbReference>
<dbReference type="GO" id="GO:0045171">
    <property type="term" value="C:intercellular bridge"/>
    <property type="evidence" value="ECO:0007669"/>
    <property type="project" value="Ensembl"/>
</dbReference>
<dbReference type="InterPro" id="IPR036856">
    <property type="entry name" value="Ald_Oxase/Xan_DH_a/b_sf"/>
</dbReference>
<evidence type="ECO:0000256" key="1">
    <source>
        <dbReference type="ARBA" id="ARBA00001974"/>
    </source>
</evidence>
<dbReference type="Pfam" id="PF00941">
    <property type="entry name" value="FAD_binding_5"/>
    <property type="match status" value="1"/>
</dbReference>
<dbReference type="Ensembl" id="ENSPCOT00000030412.1">
    <property type="protein sequence ID" value="ENSPCOP00000019761.1"/>
    <property type="gene ID" value="ENSPCOG00000021840.1"/>
</dbReference>
<evidence type="ECO:0000256" key="21">
    <source>
        <dbReference type="PIRSR" id="PIRSR000127-3"/>
    </source>
</evidence>
<accession>A0A2K6G0L0</accession>
<feature type="binding site" evidence="21">
    <location>
        <position position="52"/>
    </location>
    <ligand>
        <name>[2Fe-2S] cluster</name>
        <dbReference type="ChEBI" id="CHEBI:190135"/>
        <label>1</label>
    </ligand>
</feature>
<dbReference type="SUPFAM" id="SSF56176">
    <property type="entry name" value="FAD-binding/transporter-associated domain-like"/>
    <property type="match status" value="1"/>
</dbReference>
<feature type="active site" description="Proton acceptor" evidence="19">
    <location>
        <position position="1235"/>
    </location>
</feature>
<dbReference type="FunFam" id="1.10.150.120:FF:000001">
    <property type="entry name" value="Aldehyde oxidase 1"/>
    <property type="match status" value="1"/>
</dbReference>
<evidence type="ECO:0000256" key="11">
    <source>
        <dbReference type="ARBA" id="ARBA00022827"/>
    </source>
</evidence>
<evidence type="ECO:0000256" key="2">
    <source>
        <dbReference type="ARBA" id="ARBA00004496"/>
    </source>
</evidence>
<dbReference type="InterPro" id="IPR012675">
    <property type="entry name" value="Beta-grasp_dom_sf"/>
</dbReference>
<dbReference type="InterPro" id="IPR046867">
    <property type="entry name" value="AldOxase/xan_DH_MoCoBD2"/>
</dbReference>
<dbReference type="FunFam" id="3.30.43.10:FF:000001">
    <property type="entry name" value="Xanthine dehydrogenase/oxidase"/>
    <property type="match status" value="1"/>
</dbReference>
<dbReference type="InterPro" id="IPR022407">
    <property type="entry name" value="OxRdtase_Mopterin_BS"/>
</dbReference>
<feature type="binding site" evidence="21">
    <location>
        <position position="776"/>
    </location>
    <ligand>
        <name>Mo-molybdopterin</name>
        <dbReference type="ChEBI" id="CHEBI:71302"/>
    </ligand>
    <ligandPart>
        <name>Mo</name>
        <dbReference type="ChEBI" id="CHEBI:28685"/>
    </ligandPart>
</feature>
<dbReference type="InterPro" id="IPR002888">
    <property type="entry name" value="2Fe-2S-bd"/>
</dbReference>
<evidence type="ECO:0000256" key="4">
    <source>
        <dbReference type="ARBA" id="ARBA00011738"/>
    </source>
</evidence>
<evidence type="ECO:0000313" key="24">
    <source>
        <dbReference type="Ensembl" id="ENSPCOP00000019761.1"/>
    </source>
</evidence>
<dbReference type="FunFam" id="3.30.390.50:FF:000001">
    <property type="entry name" value="Xanthine dehydrogenase oxidase"/>
    <property type="match status" value="1"/>
</dbReference>
<dbReference type="Gene3D" id="3.90.1170.50">
    <property type="entry name" value="Aldehyde oxidase/xanthine dehydrogenase, a/b hammerhead"/>
    <property type="match status" value="1"/>
</dbReference>
<evidence type="ECO:0000256" key="6">
    <source>
        <dbReference type="ARBA" id="ARBA00022490"/>
    </source>
</evidence>
<comment type="cofactor">
    <cofactor evidence="21">
        <name>[2Fe-2S] cluster</name>
        <dbReference type="ChEBI" id="CHEBI:190135"/>
    </cofactor>
    <text evidence="21">Binds 2 [2Fe-2S] clusters.</text>
</comment>
<feature type="binding site" evidence="21">
    <location>
        <position position="149"/>
    </location>
    <ligand>
        <name>[2Fe-2S] cluster</name>
        <dbReference type="ChEBI" id="CHEBI:190135"/>
        <label>2</label>
    </ligand>
</feature>
<dbReference type="GO" id="GO:0015630">
    <property type="term" value="C:microtubule cytoskeleton"/>
    <property type="evidence" value="ECO:0007669"/>
    <property type="project" value="Ensembl"/>
</dbReference>
<evidence type="ECO:0000256" key="8">
    <source>
        <dbReference type="ARBA" id="ARBA00022630"/>
    </source>
</evidence>
<dbReference type="InterPro" id="IPR005107">
    <property type="entry name" value="CO_DH_flav_C"/>
</dbReference>
<dbReference type="InterPro" id="IPR016166">
    <property type="entry name" value="FAD-bd_PCMH"/>
</dbReference>
<feature type="binding site" evidence="20">
    <location>
        <begin position="264"/>
        <end position="271"/>
    </location>
    <ligand>
        <name>FAD</name>
        <dbReference type="ChEBI" id="CHEBI:57692"/>
    </ligand>
</feature>
<dbReference type="InterPro" id="IPR036318">
    <property type="entry name" value="FAD-bd_PCMH-like_sf"/>
</dbReference>
<dbReference type="Pfam" id="PF01799">
    <property type="entry name" value="Fer2_2"/>
    <property type="match status" value="1"/>
</dbReference>
<dbReference type="SMART" id="SM01008">
    <property type="entry name" value="Ald_Xan_dh_C"/>
    <property type="match status" value="1"/>
</dbReference>
<dbReference type="PIRSF" id="PIRSF000127">
    <property type="entry name" value="Xanthine_DH"/>
    <property type="match status" value="1"/>
</dbReference>
<feature type="domain" description="2Fe-2S ferredoxin-type" evidence="22">
    <location>
        <begin position="5"/>
        <end position="92"/>
    </location>
</feature>
<protein>
    <recommendedName>
        <fullName evidence="5">aldehyde oxidase</fullName>
        <ecNumber evidence="5">1.2.3.1</ecNumber>
    </recommendedName>
</protein>
<dbReference type="Proteomes" id="UP000233160">
    <property type="component" value="Unassembled WGS sequence"/>
</dbReference>
<feature type="domain" description="FAD-binding PCMH-type" evidence="23">
    <location>
        <begin position="269"/>
        <end position="390"/>
    </location>
</feature>
<dbReference type="EC" id="1.2.3.1" evidence="5"/>
<keyword evidence="6" id="KW-0963">Cytoplasm</keyword>
<evidence type="ECO:0000256" key="19">
    <source>
        <dbReference type="PIRSR" id="PIRSR000127-1"/>
    </source>
</evidence>
<dbReference type="GO" id="GO:0043546">
    <property type="term" value="F:molybdopterin cofactor binding"/>
    <property type="evidence" value="ECO:0007669"/>
    <property type="project" value="Ensembl"/>
</dbReference>
<dbReference type="GO" id="GO:0071949">
    <property type="term" value="F:FAD binding"/>
    <property type="evidence" value="ECO:0007669"/>
    <property type="project" value="InterPro"/>
</dbReference>
<dbReference type="FunFam" id="3.10.20.30:FF:000015">
    <property type="entry name" value="Aldehyde oxidase 1"/>
    <property type="match status" value="1"/>
</dbReference>
<dbReference type="GO" id="GO:0051537">
    <property type="term" value="F:2 iron, 2 sulfur cluster binding"/>
    <property type="evidence" value="ECO:0007669"/>
    <property type="project" value="UniProtKB-KW"/>
</dbReference>
<keyword evidence="25" id="KW-1185">Reference proteome</keyword>
<comment type="cofactor">
    <cofactor evidence="1 20">
        <name>FAD</name>
        <dbReference type="ChEBI" id="CHEBI:57692"/>
    </cofactor>
</comment>
<dbReference type="FunFam" id="3.30.365.10:FF:000004">
    <property type="entry name" value="Xanthine dehydrogenase oxidase"/>
    <property type="match status" value="1"/>
</dbReference>
<keyword evidence="13 21" id="KW-0408">Iron</keyword>
<dbReference type="SUPFAM" id="SSF56003">
    <property type="entry name" value="Molybdenum cofactor-binding domain"/>
    <property type="match status" value="1"/>
</dbReference>
<keyword evidence="8" id="KW-0285">Flavoprotein</keyword>
<dbReference type="NCBIfam" id="TIGR02969">
    <property type="entry name" value="mam_aldehyde_ox"/>
    <property type="match status" value="1"/>
</dbReference>
<dbReference type="FunFam" id="3.30.465.10:FF:000004">
    <property type="entry name" value="Xanthine dehydrogenase/oxidase"/>
    <property type="match status" value="1"/>
</dbReference>
<feature type="binding site" evidence="21">
    <location>
        <position position="151"/>
    </location>
    <ligand>
        <name>[2Fe-2S] cluster</name>
        <dbReference type="ChEBI" id="CHEBI:190135"/>
        <label>2</label>
    </ligand>
</feature>
<dbReference type="InterPro" id="IPR036884">
    <property type="entry name" value="2Fe-2S-bd_dom_sf"/>
</dbReference>
<proteinExistence type="inferred from homology"/>
<sequence>MDPTPELLFYVNGRKVIERNADPEIMLLPYLRKKLRLTGTKYGCGGGGCGACTVMLSRYNPTTKKLRHYPANACLIPICSLHGAAVTTVEGIGSTKTRIHPVQERIAKCHGTQCGFCTPGMVMSMYTLLRNHPEPTLDQLTDALGGNLCRCTGYRPIIDACKTFCKSSGCCQSKENGICCLDQGINGLPEFEEGNKASPKLFSEEEFLPLDPTQELIFPPELMIMAEKQPQRTRVFGGERMTWISPVTLQGLLEAKFKYPQAPVVMGNTSVELTLGAGLSLAQVKNILADVVQKLPEEKTQIYRALLKHLGTLAGSQIRNMASLGGHVMSRHLDSDLNPLLAVGNCTLNLLSKEGERQIPLNEQFLSKCPDADLKPQEILISVNIPYSRKWEFVSAFRQAQRQQNALAIVNSGMRVFFGEGGGIIRELSILYGGVGATTICAKKSCQKLIGRPWNEEMLDTACRLVLDEVCLPGSAPGGRVEFKRTLIVSFLFKFYLEVSQVLKRVDPVHYPSLADKYESTLEDLHSRHHWSTKKYQNIDTKQLPQDPIGHPIMHLSGVKHATGEAIYCDDMPAVDPELFLTFVTSSRAHAKIVSIDLSEALSLPGVVDIVTAEHLSGVNSFFFYSESEKLLATDKVFCVGQLVCAVIADSEVQARRAAKQVKIVYQDLEPLILTIEEAIQHNSFFKPERKLEYGNVNEAFKVVDQILEGEIYMGGQEHFYMETQSMLVVPKGEDQEMDVYVSTQFPKHIQDIVASTLKLPANKVMCHVRRVGGAFGGKVIKTGIMAAVTAFAANKHGRAVRCILERGEDMLITGGRHPYLGKYKAGFMNDGRILALDMEHYSNGGATLDESLFVIEMGILKMDNAYKFPNLRCRAWACRTNLPSNTAFRGFGFPQAGLITESCITEVAAKCGLSPEKVRTINMYKDFDQTPYKQEINAQNLIQCWRECMAMSSYSLRKAAVEKFNTENYWKKKGLAIVPLKFPVGLGSVAAGQAAALVHIYLDGSVLVTHGGIEMGQGVHTVASRELRMPMSNIHLRGTSTETVPNANVSGGSVVADLNGLAVKDACQTLLKRLEPIISKNPGGTWKDWAQTAFDESISLSAVGYFRGYESDMNWEKGEGHPFEYFVYGAACSEVEIDCLTGAHKNLRTDIVMDVGYSINPALDIGQIEGAFIQGMGLYTIEELDYSPQGLLYTRGPSQYKIPAVCDIPKELHIALLPPSQNSNTLYSSKGMGESGVFLGCSVFFALWDAVCAARQERGLSGPVRLSSPLTPEKIRMACEDKFTKMIPRDEPGSYVPWNVPI</sequence>
<feature type="binding site" evidence="21">
    <location>
        <position position="117"/>
    </location>
    <ligand>
        <name>[2Fe-2S] cluster</name>
        <dbReference type="ChEBI" id="CHEBI:190135"/>
        <label>2</label>
    </ligand>
</feature>
<dbReference type="Gene3D" id="3.10.20.30">
    <property type="match status" value="1"/>
</dbReference>